<dbReference type="RefSeq" id="WP_135659558.1">
    <property type="nucleotide sequence ID" value="NZ_JAJUFJ010000005.1"/>
</dbReference>
<sequence length="280" mass="31466">MGVTISADSACDLFPDLYKQYSIEIVPLYITVDGKTYRDVFEIGPDELFANYEKTHSLPKTSAPAPLDFFELFKRETDAGNDVVHIAMNSKFSSSYQNAKIAAKEFQNVYVVDTFTLSSAQGILVLKAADMRDAGKSAKEIYDQIEIDKTKICTNVLLDTLDYAYRGGRATMLQMFGANLLKLRPCLLLDTHGVLTVRRKFRGNFPQVCKEYIRYILDMPNADGERAFVSTTGMDQVLFDSLVQMVRDSGKFREVLTSRAGCSMTVHTGPNTLVLFYKEK</sequence>
<dbReference type="PANTHER" id="PTHR33434:SF2">
    <property type="entry name" value="FATTY ACID-BINDING PROTEIN TM_1468"/>
    <property type="match status" value="1"/>
</dbReference>
<evidence type="ECO:0000313" key="3">
    <source>
        <dbReference type="Proteomes" id="UP000297714"/>
    </source>
</evidence>
<keyword evidence="1" id="KW-0446">Lipid-binding</keyword>
<reference evidence="2 3" key="1">
    <citation type="submission" date="2019-04" db="EMBL/GenBank/DDBJ databases">
        <authorList>
            <person name="Poehlein A."/>
            <person name="Bengelsdorf F.R."/>
            <person name="Duerre P."/>
            <person name="Daniel R."/>
        </authorList>
    </citation>
    <scope>NUCLEOTIDE SEQUENCE [LARGE SCALE GENOMIC DNA]</scope>
    <source>
        <strain evidence="2 3">BS-1</strain>
    </source>
</reference>
<evidence type="ECO:0000256" key="1">
    <source>
        <dbReference type="ARBA" id="ARBA00023121"/>
    </source>
</evidence>
<protein>
    <submittedName>
        <fullName evidence="2">Fatty acid-binding protein</fullName>
    </submittedName>
</protein>
<dbReference type="InterPro" id="IPR050270">
    <property type="entry name" value="DegV_domain_contain"/>
</dbReference>
<dbReference type="Gene3D" id="3.30.1180.10">
    <property type="match status" value="1"/>
</dbReference>
<dbReference type="Proteomes" id="UP000297714">
    <property type="component" value="Unassembled WGS sequence"/>
</dbReference>
<gene>
    <name evidence="2" type="ORF">CAGA_15860</name>
</gene>
<dbReference type="NCBIfam" id="TIGR00762">
    <property type="entry name" value="DegV"/>
    <property type="match status" value="1"/>
</dbReference>
<organism evidence="2 3">
    <name type="scientific">Caproiciproducens galactitolivorans</name>
    <dbReference type="NCBI Taxonomy" id="642589"/>
    <lineage>
        <taxon>Bacteria</taxon>
        <taxon>Bacillati</taxon>
        <taxon>Bacillota</taxon>
        <taxon>Clostridia</taxon>
        <taxon>Eubacteriales</taxon>
        <taxon>Acutalibacteraceae</taxon>
        <taxon>Caproiciproducens</taxon>
    </lineage>
</organism>
<dbReference type="OrthoDB" id="2138472at2"/>
<dbReference type="PANTHER" id="PTHR33434">
    <property type="entry name" value="DEGV DOMAIN-CONTAINING PROTEIN DR_1986-RELATED"/>
    <property type="match status" value="1"/>
</dbReference>
<dbReference type="Pfam" id="PF02645">
    <property type="entry name" value="DegV"/>
    <property type="match status" value="1"/>
</dbReference>
<keyword evidence="3" id="KW-1185">Reference proteome</keyword>
<dbReference type="InterPro" id="IPR003797">
    <property type="entry name" value="DegV"/>
</dbReference>
<proteinExistence type="predicted"/>
<dbReference type="AlphaFoldDB" id="A0A4Z0XXX4"/>
<name>A0A4Z0XXX4_9FIRM</name>
<evidence type="ECO:0000313" key="2">
    <source>
        <dbReference type="EMBL" id="TGJ76379.1"/>
    </source>
</evidence>
<dbReference type="InterPro" id="IPR043168">
    <property type="entry name" value="DegV_C"/>
</dbReference>
<dbReference type="GO" id="GO:0008289">
    <property type="term" value="F:lipid binding"/>
    <property type="evidence" value="ECO:0007669"/>
    <property type="project" value="UniProtKB-KW"/>
</dbReference>
<comment type="caution">
    <text evidence="2">The sequence shown here is derived from an EMBL/GenBank/DDBJ whole genome shotgun (WGS) entry which is preliminary data.</text>
</comment>
<dbReference type="Gene3D" id="3.40.50.10170">
    <property type="match status" value="1"/>
</dbReference>
<dbReference type="PROSITE" id="PS51482">
    <property type="entry name" value="DEGV"/>
    <property type="match status" value="1"/>
</dbReference>
<dbReference type="EMBL" id="SRMQ01000006">
    <property type="protein sequence ID" value="TGJ76379.1"/>
    <property type="molecule type" value="Genomic_DNA"/>
</dbReference>
<accession>A0A4Z0XXX4</accession>
<dbReference type="SUPFAM" id="SSF82549">
    <property type="entry name" value="DAK1/DegV-like"/>
    <property type="match status" value="1"/>
</dbReference>